<dbReference type="RefSeq" id="YP_009282962.1">
    <property type="nucleotide sequence ID" value="NC_031039.1"/>
</dbReference>
<dbReference type="KEGG" id="vg:29058776"/>
<sequence length="347" mass="38778">MALVDYNLRSNDKFYYTEGSTSVGDLIKNVANEFVTKAGTEYAWTLESPSAISNVTNKVILSTTTSFGKTFYLKIFRPETTDANNVVSVPLTYVNMAIGTEFNAETEDLVEGKVSPVTKLSWYKDDIDPSIKSWLPVSYWMNITKDAVNLVFRGDPSADNYPYKKFLVGYAYIGAVTPLEDGQSPDVEYNFGITTSSASEPVMSNAYGPRTGTGITDILMVANKIGMPYQPHYPSFYGSNQFMDKMNIEGSRWNNQKHQFSDITVTHSIDMERGKMQNILVGDNSALYDNDKLVYKEGTTEQLTYKKFQISAPYSFLNNSSNTQYCIAIRCYNPDGISKVEDGTTTS</sequence>
<protein>
    <submittedName>
        <fullName evidence="1">Virion protein</fullName>
    </submittedName>
</protein>
<accession>A0A172JHW2</accession>
<dbReference type="OrthoDB" id="30839at10239"/>
<name>A0A172JHW2_BPPB1</name>
<dbReference type="Proteomes" id="UP000202618">
    <property type="component" value="Segment"/>
</dbReference>
<proteinExistence type="predicted"/>
<evidence type="ECO:0000313" key="2">
    <source>
        <dbReference type="Proteomes" id="UP000202618"/>
    </source>
</evidence>
<gene>
    <name evidence="1" type="ORF">AR9_g057</name>
</gene>
<evidence type="ECO:0000313" key="1">
    <source>
        <dbReference type="EMBL" id="AMS01142.1"/>
    </source>
</evidence>
<reference evidence="1 2" key="1">
    <citation type="journal article" date="2016" name="Virology">
        <title>The genome of AR9, a giant transducing Bacillus phage encoding two multisubunit RNA polymerases.</title>
        <authorList>
            <person name="Lavysh D."/>
            <person name="Sokolova M."/>
            <person name="Minakhin L."/>
            <person name="Yakunina M."/>
            <person name="Artamonova T."/>
            <person name="Kozyavkin S."/>
            <person name="Makarova K.S."/>
            <person name="Koonin E.V."/>
            <person name="Severinov K."/>
        </authorList>
    </citation>
    <scope>NUCLEOTIDE SEQUENCE [LARGE SCALE GENOMIC DNA]</scope>
</reference>
<organism evidence="1 2">
    <name type="scientific">Bacillus phage AR9</name>
    <dbReference type="NCBI Taxonomy" id="1815509"/>
    <lineage>
        <taxon>Viruses</taxon>
        <taxon>Duplodnaviria</taxon>
        <taxon>Heunggongvirae</taxon>
        <taxon>Uroviricota</taxon>
        <taxon>Caudoviricetes</taxon>
        <taxon>Takahashivirus</taxon>
        <taxon>Bacillus phage PBS1</taxon>
    </lineage>
</organism>
<dbReference type="EMBL" id="KU878088">
    <property type="protein sequence ID" value="AMS01142.1"/>
    <property type="molecule type" value="Genomic_DNA"/>
</dbReference>
<dbReference type="GeneID" id="29058776"/>